<evidence type="ECO:0000256" key="12">
    <source>
        <dbReference type="ARBA" id="ARBA00051243"/>
    </source>
</evidence>
<evidence type="ECO:0000256" key="8">
    <source>
        <dbReference type="ARBA" id="ARBA00022840"/>
    </source>
</evidence>
<dbReference type="EC" id="2.7.10.1" evidence="2"/>
<dbReference type="GO" id="GO:0043235">
    <property type="term" value="C:receptor complex"/>
    <property type="evidence" value="ECO:0007669"/>
    <property type="project" value="TreeGrafter"/>
</dbReference>
<evidence type="ECO:0000256" key="11">
    <source>
        <dbReference type="ARBA" id="ARBA00023137"/>
    </source>
</evidence>
<keyword evidence="3" id="KW-1003">Cell membrane</keyword>
<comment type="subcellular location">
    <subcellularLocation>
        <location evidence="1">Cell membrane</location>
        <topology evidence="1">Single-pass membrane protein</topology>
    </subcellularLocation>
</comment>
<keyword evidence="18" id="KW-1185">Reference proteome</keyword>
<evidence type="ECO:0000256" key="7">
    <source>
        <dbReference type="ARBA" id="ARBA00022777"/>
    </source>
</evidence>
<dbReference type="PROSITE" id="PS00109">
    <property type="entry name" value="PROTEIN_KINASE_TYR"/>
    <property type="match status" value="1"/>
</dbReference>
<dbReference type="Gene3D" id="3.30.200.20">
    <property type="entry name" value="Phosphorylase Kinase, domain 1"/>
    <property type="match status" value="1"/>
</dbReference>
<dbReference type="PANTHER" id="PTHR24416">
    <property type="entry name" value="TYROSINE-PROTEIN KINASE RECEPTOR"/>
    <property type="match status" value="1"/>
</dbReference>
<dbReference type="GO" id="GO:0004714">
    <property type="term" value="F:transmembrane receptor protein tyrosine kinase activity"/>
    <property type="evidence" value="ECO:0007669"/>
    <property type="project" value="UniProtKB-EC"/>
</dbReference>
<dbReference type="InterPro" id="IPR020635">
    <property type="entry name" value="Tyr_kinase_cat_dom"/>
</dbReference>
<dbReference type="GO" id="GO:0045138">
    <property type="term" value="P:nematode male tail tip morphogenesis"/>
    <property type="evidence" value="ECO:0007669"/>
    <property type="project" value="UniProtKB-ARBA"/>
</dbReference>
<dbReference type="HOGENOM" id="CLU_000288_7_40_1"/>
<keyword evidence="7" id="KW-0418">Kinase</keyword>
<protein>
    <recommendedName>
        <fullName evidence="2">receptor protein-tyrosine kinase</fullName>
        <ecNumber evidence="2">2.7.10.1</ecNumber>
    </recommendedName>
</protein>
<keyword evidence="15" id="KW-0732">Signal</keyword>
<evidence type="ECO:0000313" key="18">
    <source>
        <dbReference type="Proteomes" id="UP000008281"/>
    </source>
</evidence>
<feature type="region of interest" description="Disordered" evidence="13">
    <location>
        <begin position="86"/>
        <end position="111"/>
    </location>
</feature>
<evidence type="ECO:0000256" key="15">
    <source>
        <dbReference type="SAM" id="SignalP"/>
    </source>
</evidence>
<keyword evidence="6" id="KW-0547">Nucleotide-binding</keyword>
<dbReference type="EMBL" id="DS268408">
    <property type="protein sequence ID" value="EFO85910.1"/>
    <property type="molecule type" value="Genomic_DNA"/>
</dbReference>
<feature type="transmembrane region" description="Helical" evidence="14">
    <location>
        <begin position="56"/>
        <end position="77"/>
    </location>
</feature>
<evidence type="ECO:0000256" key="14">
    <source>
        <dbReference type="SAM" id="Phobius"/>
    </source>
</evidence>
<feature type="compositionally biased region" description="Polar residues" evidence="13">
    <location>
        <begin position="98"/>
        <end position="111"/>
    </location>
</feature>
<dbReference type="GO" id="GO:0005524">
    <property type="term" value="F:ATP binding"/>
    <property type="evidence" value="ECO:0007669"/>
    <property type="project" value="UniProtKB-KW"/>
</dbReference>
<evidence type="ECO:0000313" key="17">
    <source>
        <dbReference type="EMBL" id="EFO85910.1"/>
    </source>
</evidence>
<dbReference type="SMART" id="SM00219">
    <property type="entry name" value="TyrKc"/>
    <property type="match status" value="1"/>
</dbReference>
<dbReference type="STRING" id="31234.E3LH33"/>
<keyword evidence="11" id="KW-0829">Tyrosine-protein kinase</keyword>
<dbReference type="PANTHER" id="PTHR24416:SF626">
    <property type="entry name" value="PROTEIN KINASE DOMAIN-CONTAINING PROTEIN-RELATED"/>
    <property type="match status" value="1"/>
</dbReference>
<sequence length="513" mass="59477">MRVSHILLVFLILIIYVHSIPVQKTQEKSDSPNSISSLIERYRRSTIGDAPMKWRWFLFIFLYGLLIMLSVIACFLWKYYKSKRRSAPPNRRTEESDATSGGQEPTPDQISLISNDSSILEEHLNNELDQKDCPENLKELPIHERIHYLSYNSKYEIDEKNLKKIKIFLGKGTFGIVYKDSLRKANGKNENDPSEWIDVAVKECTSKLDREKVQMFYEELKIMCKIGRHPNVLALVGATTTKMGAKRTLIITELIEGKDLLKFLRKRQKKYVKKFVNSETGDSGYLLPNSSKRKKENNILDDNLDVISTFDLLSFAYQIANGMEYLAKVPLVHRDLALRNVLIKHNKIIRISDFGLSKRHLDNKEYYKPRDIGSTELPICHVSPESFKSNKFTQKSDVWSFGVCLFEIFSLGETPYEGQNLYTLIQYLDQGNRLKIPDNCHPDVANIMKLCWNSDPDIRPDFAMCKEYFESHLEKSASMLLTEIKQKLRNEAVEQEKLEDWIKKDGTLHNNAN</sequence>
<accession>E3LH33</accession>
<keyword evidence="4" id="KW-0808">Transferase</keyword>
<evidence type="ECO:0000256" key="2">
    <source>
        <dbReference type="ARBA" id="ARBA00011902"/>
    </source>
</evidence>
<evidence type="ECO:0000256" key="9">
    <source>
        <dbReference type="ARBA" id="ARBA00022989"/>
    </source>
</evidence>
<dbReference type="GO" id="GO:0048680">
    <property type="term" value="P:positive regulation of axon regeneration"/>
    <property type="evidence" value="ECO:0007669"/>
    <property type="project" value="UniProtKB-ARBA"/>
</dbReference>
<dbReference type="GO" id="GO:0007169">
    <property type="term" value="P:cell surface receptor protein tyrosine kinase signaling pathway"/>
    <property type="evidence" value="ECO:0007669"/>
    <property type="project" value="TreeGrafter"/>
</dbReference>
<feature type="signal peptide" evidence="15">
    <location>
        <begin position="1"/>
        <end position="19"/>
    </location>
</feature>
<organism evidence="18">
    <name type="scientific">Caenorhabditis remanei</name>
    <name type="common">Caenorhabditis vulgaris</name>
    <dbReference type="NCBI Taxonomy" id="31234"/>
    <lineage>
        <taxon>Eukaryota</taxon>
        <taxon>Metazoa</taxon>
        <taxon>Ecdysozoa</taxon>
        <taxon>Nematoda</taxon>
        <taxon>Chromadorea</taxon>
        <taxon>Rhabditida</taxon>
        <taxon>Rhabditina</taxon>
        <taxon>Rhabditomorpha</taxon>
        <taxon>Rhabditoidea</taxon>
        <taxon>Rhabditidae</taxon>
        <taxon>Peloderinae</taxon>
        <taxon>Caenorhabditis</taxon>
    </lineage>
</organism>
<comment type="catalytic activity">
    <reaction evidence="12">
        <text>L-tyrosyl-[protein] + ATP = O-phospho-L-tyrosyl-[protein] + ADP + H(+)</text>
        <dbReference type="Rhea" id="RHEA:10596"/>
        <dbReference type="Rhea" id="RHEA-COMP:10136"/>
        <dbReference type="Rhea" id="RHEA-COMP:20101"/>
        <dbReference type="ChEBI" id="CHEBI:15378"/>
        <dbReference type="ChEBI" id="CHEBI:30616"/>
        <dbReference type="ChEBI" id="CHEBI:46858"/>
        <dbReference type="ChEBI" id="CHEBI:61978"/>
        <dbReference type="ChEBI" id="CHEBI:456216"/>
        <dbReference type="EC" id="2.7.10.1"/>
    </reaction>
</comment>
<feature type="chain" id="PRO_5003174550" description="receptor protein-tyrosine kinase" evidence="15">
    <location>
        <begin position="20"/>
        <end position="513"/>
    </location>
</feature>
<dbReference type="PRINTS" id="PR00109">
    <property type="entry name" value="TYRKINASE"/>
</dbReference>
<evidence type="ECO:0000256" key="3">
    <source>
        <dbReference type="ARBA" id="ARBA00022475"/>
    </source>
</evidence>
<dbReference type="GO" id="GO:0061564">
    <property type="term" value="P:axon development"/>
    <property type="evidence" value="ECO:0007669"/>
    <property type="project" value="UniProtKB-ARBA"/>
</dbReference>
<evidence type="ECO:0000256" key="6">
    <source>
        <dbReference type="ARBA" id="ARBA00022741"/>
    </source>
</evidence>
<dbReference type="InterPro" id="IPR050122">
    <property type="entry name" value="RTK"/>
</dbReference>
<keyword evidence="5 14" id="KW-0812">Transmembrane</keyword>
<dbReference type="Pfam" id="PF07714">
    <property type="entry name" value="PK_Tyr_Ser-Thr"/>
    <property type="match status" value="1"/>
</dbReference>
<reference evidence="17" key="1">
    <citation type="submission" date="2007-07" db="EMBL/GenBank/DDBJ databases">
        <title>PCAP assembly of the Caenorhabditis remanei genome.</title>
        <authorList>
            <consortium name="The Caenorhabditis remanei Sequencing Consortium"/>
            <person name="Wilson R.K."/>
        </authorList>
    </citation>
    <scope>NUCLEOTIDE SEQUENCE [LARGE SCALE GENOMIC DNA]</scope>
    <source>
        <strain evidence="17">PB4641</strain>
    </source>
</reference>
<dbReference type="Proteomes" id="UP000008281">
    <property type="component" value="Unassembled WGS sequence"/>
</dbReference>
<proteinExistence type="predicted"/>
<dbReference type="InterPro" id="IPR000719">
    <property type="entry name" value="Prot_kinase_dom"/>
</dbReference>
<dbReference type="SUPFAM" id="SSF56112">
    <property type="entry name" value="Protein kinase-like (PK-like)"/>
    <property type="match status" value="1"/>
</dbReference>
<evidence type="ECO:0000256" key="1">
    <source>
        <dbReference type="ARBA" id="ARBA00004162"/>
    </source>
</evidence>
<gene>
    <name evidence="17" type="ORF">CRE_02059</name>
</gene>
<dbReference type="InParanoid" id="E3LH33"/>
<dbReference type="PROSITE" id="PS50011">
    <property type="entry name" value="PROTEIN_KINASE_DOM"/>
    <property type="match status" value="1"/>
</dbReference>
<evidence type="ECO:0000256" key="5">
    <source>
        <dbReference type="ARBA" id="ARBA00022692"/>
    </source>
</evidence>
<name>E3LH33_CAERE</name>
<keyword evidence="9 14" id="KW-1133">Transmembrane helix</keyword>
<dbReference type="OrthoDB" id="5912975at2759"/>
<keyword evidence="10 14" id="KW-0472">Membrane</keyword>
<dbReference type="GO" id="GO:0005886">
    <property type="term" value="C:plasma membrane"/>
    <property type="evidence" value="ECO:0007669"/>
    <property type="project" value="UniProtKB-SubCell"/>
</dbReference>
<dbReference type="Gene3D" id="1.10.510.10">
    <property type="entry name" value="Transferase(Phosphotransferase) domain 1"/>
    <property type="match status" value="1"/>
</dbReference>
<dbReference type="InterPro" id="IPR011009">
    <property type="entry name" value="Kinase-like_dom_sf"/>
</dbReference>
<dbReference type="AlphaFoldDB" id="E3LH33"/>
<evidence type="ECO:0000259" key="16">
    <source>
        <dbReference type="PROSITE" id="PS50011"/>
    </source>
</evidence>
<dbReference type="eggNOG" id="KOG0200">
    <property type="taxonomic scope" value="Eukaryota"/>
</dbReference>
<dbReference type="InterPro" id="IPR008266">
    <property type="entry name" value="Tyr_kinase_AS"/>
</dbReference>
<feature type="domain" description="Protein kinase" evidence="16">
    <location>
        <begin position="163"/>
        <end position="469"/>
    </location>
</feature>
<dbReference type="FunFam" id="3.30.200.20:FF:000586">
    <property type="entry name" value="Receptor protein-tyrosine kinase"/>
    <property type="match status" value="1"/>
</dbReference>
<dbReference type="OMA" id="HERIHYL"/>
<dbReference type="CDD" id="cd00192">
    <property type="entry name" value="PTKc"/>
    <property type="match status" value="1"/>
</dbReference>
<dbReference type="FunFam" id="1.10.510.10:FF:001512">
    <property type="entry name" value="Receptor tyrosine-protein kinase erbB-2"/>
    <property type="match status" value="1"/>
</dbReference>
<evidence type="ECO:0000256" key="13">
    <source>
        <dbReference type="SAM" id="MobiDB-lite"/>
    </source>
</evidence>
<evidence type="ECO:0000256" key="10">
    <source>
        <dbReference type="ARBA" id="ARBA00023136"/>
    </source>
</evidence>
<evidence type="ECO:0000256" key="4">
    <source>
        <dbReference type="ARBA" id="ARBA00022679"/>
    </source>
</evidence>
<dbReference type="InterPro" id="IPR001245">
    <property type="entry name" value="Ser-Thr/Tyr_kinase_cat_dom"/>
</dbReference>
<keyword evidence="8" id="KW-0067">ATP-binding</keyword>